<organism evidence="9">
    <name type="scientific">bioreactor metagenome</name>
    <dbReference type="NCBI Taxonomy" id="1076179"/>
    <lineage>
        <taxon>unclassified sequences</taxon>
        <taxon>metagenomes</taxon>
        <taxon>ecological metagenomes</taxon>
    </lineage>
</organism>
<gene>
    <name evidence="9" type="ORF">SDC9_88762</name>
</gene>
<protein>
    <recommendedName>
        <fullName evidence="8">Major facilitator superfamily (MFS) profile domain-containing protein</fullName>
    </recommendedName>
</protein>
<feature type="transmembrane region" description="Helical" evidence="7">
    <location>
        <begin position="141"/>
        <end position="161"/>
    </location>
</feature>
<keyword evidence="3" id="KW-0813">Transport</keyword>
<keyword evidence="6 7" id="KW-0472">Membrane</keyword>
<evidence type="ECO:0000256" key="3">
    <source>
        <dbReference type="ARBA" id="ARBA00022448"/>
    </source>
</evidence>
<feature type="transmembrane region" description="Helical" evidence="7">
    <location>
        <begin position="337"/>
        <end position="356"/>
    </location>
</feature>
<comment type="subcellular location">
    <subcellularLocation>
        <location evidence="1">Endomembrane system</location>
        <topology evidence="1">Multi-pass membrane protein</topology>
    </subcellularLocation>
</comment>
<evidence type="ECO:0000256" key="2">
    <source>
        <dbReference type="ARBA" id="ARBA00008335"/>
    </source>
</evidence>
<evidence type="ECO:0000256" key="1">
    <source>
        <dbReference type="ARBA" id="ARBA00004127"/>
    </source>
</evidence>
<evidence type="ECO:0000313" key="9">
    <source>
        <dbReference type="EMBL" id="MPM42100.1"/>
    </source>
</evidence>
<reference evidence="9" key="1">
    <citation type="submission" date="2019-08" db="EMBL/GenBank/DDBJ databases">
        <authorList>
            <person name="Kucharzyk K."/>
            <person name="Murdoch R.W."/>
            <person name="Higgins S."/>
            <person name="Loffler F."/>
        </authorList>
    </citation>
    <scope>NUCLEOTIDE SEQUENCE</scope>
</reference>
<dbReference type="GO" id="GO:0022857">
    <property type="term" value="F:transmembrane transporter activity"/>
    <property type="evidence" value="ECO:0007669"/>
    <property type="project" value="InterPro"/>
</dbReference>
<evidence type="ECO:0000256" key="7">
    <source>
        <dbReference type="SAM" id="Phobius"/>
    </source>
</evidence>
<dbReference type="PANTHER" id="PTHR23514">
    <property type="entry name" value="BYPASS OF STOP CODON PROTEIN 6"/>
    <property type="match status" value="1"/>
</dbReference>
<comment type="caution">
    <text evidence="9">The sequence shown here is derived from an EMBL/GenBank/DDBJ whole genome shotgun (WGS) entry which is preliminary data.</text>
</comment>
<comment type="similarity">
    <text evidence="2">Belongs to the major facilitator superfamily.</text>
</comment>
<feature type="transmembrane region" description="Helical" evidence="7">
    <location>
        <begin position="167"/>
        <end position="189"/>
    </location>
</feature>
<dbReference type="InterPro" id="IPR011701">
    <property type="entry name" value="MFS"/>
</dbReference>
<dbReference type="GO" id="GO:0016020">
    <property type="term" value="C:membrane"/>
    <property type="evidence" value="ECO:0007669"/>
    <property type="project" value="TreeGrafter"/>
</dbReference>
<dbReference type="InterPro" id="IPR051788">
    <property type="entry name" value="MFS_Transporter"/>
</dbReference>
<dbReference type="SUPFAM" id="SSF103473">
    <property type="entry name" value="MFS general substrate transporter"/>
    <property type="match status" value="1"/>
</dbReference>
<dbReference type="Pfam" id="PF07690">
    <property type="entry name" value="MFS_1"/>
    <property type="match status" value="1"/>
</dbReference>
<keyword evidence="4 7" id="KW-0812">Transmembrane</keyword>
<dbReference type="EMBL" id="VSSQ01009600">
    <property type="protein sequence ID" value="MPM42100.1"/>
    <property type="molecule type" value="Genomic_DNA"/>
</dbReference>
<name>A0A644ZME6_9ZZZZ</name>
<sequence length="409" mass="43008">MHIAFRAQPLYNSGMLLLTIFLLFIGNGLPNSLLGSAWTAICAATGAPLSAAGTISMVVMAGPILSCLFIGALLKRFRTEQLALVGGVIAAASVAGFGFVKSTVWLYVLAAPLGLGMGLLDSAISLYVARRFGAKQISWLNCSWGVGAMLGPVIMSRALAAGSWRGGYFRVALIQGAILVALVLSMPIWRKAAAAEAAAKEESPAQGTPITKFMRRPMFPVVILCVMLYFGVELGFGLWGGSYLTVARGVDPARAALLVSLFYGAMTVGRFFTGFLTAVIPNRNIIRFGMCGMLAGLALLFLPGDGALGFAVYGLGCAPVFPCTLHEMKARFGEIDAAAHLGVVLGISRLGLAIFPELIGKIATATNFFAFLPMLLALCGVMIALSETANRMVDRQQASAGKREESAHA</sequence>
<keyword evidence="5 7" id="KW-1133">Transmembrane helix</keyword>
<dbReference type="Gene3D" id="1.20.1250.20">
    <property type="entry name" value="MFS general substrate transporter like domains"/>
    <property type="match status" value="2"/>
</dbReference>
<dbReference type="AlphaFoldDB" id="A0A644ZME6"/>
<evidence type="ECO:0000256" key="5">
    <source>
        <dbReference type="ARBA" id="ARBA00022989"/>
    </source>
</evidence>
<feature type="transmembrane region" description="Helical" evidence="7">
    <location>
        <begin position="221"/>
        <end position="241"/>
    </location>
</feature>
<feature type="transmembrane region" description="Helical" evidence="7">
    <location>
        <begin position="253"/>
        <end position="273"/>
    </location>
</feature>
<feature type="transmembrane region" description="Helical" evidence="7">
    <location>
        <begin position="52"/>
        <end position="74"/>
    </location>
</feature>
<dbReference type="InterPro" id="IPR036259">
    <property type="entry name" value="MFS_trans_sf"/>
</dbReference>
<feature type="transmembrane region" description="Helical" evidence="7">
    <location>
        <begin position="285"/>
        <end position="302"/>
    </location>
</feature>
<evidence type="ECO:0000256" key="6">
    <source>
        <dbReference type="ARBA" id="ARBA00023136"/>
    </source>
</evidence>
<feature type="transmembrane region" description="Helical" evidence="7">
    <location>
        <begin position="106"/>
        <end position="129"/>
    </location>
</feature>
<feature type="domain" description="Major facilitator superfamily (MFS) profile" evidence="8">
    <location>
        <begin position="16"/>
        <end position="391"/>
    </location>
</feature>
<dbReference type="InterPro" id="IPR020846">
    <property type="entry name" value="MFS_dom"/>
</dbReference>
<feature type="transmembrane region" description="Helical" evidence="7">
    <location>
        <begin position="362"/>
        <end position="385"/>
    </location>
</feature>
<proteinExistence type="inferred from homology"/>
<dbReference type="PROSITE" id="PS50850">
    <property type="entry name" value="MFS"/>
    <property type="match status" value="1"/>
</dbReference>
<evidence type="ECO:0000259" key="8">
    <source>
        <dbReference type="PROSITE" id="PS50850"/>
    </source>
</evidence>
<dbReference type="PANTHER" id="PTHR23514:SF3">
    <property type="entry name" value="BYPASS OF STOP CODON PROTEIN 6"/>
    <property type="match status" value="1"/>
</dbReference>
<feature type="transmembrane region" description="Helical" evidence="7">
    <location>
        <begin position="308"/>
        <end position="325"/>
    </location>
</feature>
<accession>A0A644ZME6</accession>
<dbReference type="GO" id="GO:0012505">
    <property type="term" value="C:endomembrane system"/>
    <property type="evidence" value="ECO:0007669"/>
    <property type="project" value="UniProtKB-SubCell"/>
</dbReference>
<feature type="transmembrane region" description="Helical" evidence="7">
    <location>
        <begin position="81"/>
        <end position="100"/>
    </location>
</feature>
<evidence type="ECO:0000256" key="4">
    <source>
        <dbReference type="ARBA" id="ARBA00022692"/>
    </source>
</evidence>